<dbReference type="Gene3D" id="3.10.20.90">
    <property type="entry name" value="Phosphatidylinositol 3-kinase Catalytic Subunit, Chain A, domain 1"/>
    <property type="match status" value="1"/>
</dbReference>
<evidence type="ECO:0000256" key="3">
    <source>
        <dbReference type="ARBA" id="ARBA00007742"/>
    </source>
</evidence>
<dbReference type="EC" id="1.3.1.93" evidence="4"/>
<organism evidence="17">
    <name type="scientific">Megafenestra aurita</name>
    <dbReference type="NCBI Taxonomy" id="2291010"/>
    <lineage>
        <taxon>Eukaryota</taxon>
        <taxon>Metazoa</taxon>
        <taxon>Ecdysozoa</taxon>
        <taxon>Arthropoda</taxon>
        <taxon>Crustacea</taxon>
        <taxon>Branchiopoda</taxon>
        <taxon>Diplostraca</taxon>
        <taxon>Cladocera</taxon>
        <taxon>Anomopoda</taxon>
        <taxon>Daphniidae</taxon>
        <taxon>Megafenestra</taxon>
    </lineage>
</organism>
<keyword evidence="11" id="KW-0560">Oxidoreductase</keyword>
<accession>A0A4Y7NH14</accession>
<reference evidence="17" key="1">
    <citation type="submission" date="2018-08" db="EMBL/GenBank/DDBJ databases">
        <authorList>
            <person name="Cornetti L."/>
        </authorList>
    </citation>
    <scope>NUCLEOTIDE SEQUENCE</scope>
    <source>
        <strain evidence="17">CH-H-2</strain>
    </source>
</reference>
<evidence type="ECO:0000256" key="11">
    <source>
        <dbReference type="ARBA" id="ARBA00023002"/>
    </source>
</evidence>
<dbReference type="AlphaFoldDB" id="A0A4Y7NH14"/>
<name>A0A4Y7NH14_9CRUS</name>
<protein>
    <recommendedName>
        <fullName evidence="4">very-long-chain enoyl-CoA reductase</fullName>
        <ecNumber evidence="4">1.3.1.93</ecNumber>
    </recommendedName>
</protein>
<evidence type="ECO:0000256" key="10">
    <source>
        <dbReference type="ARBA" id="ARBA00022989"/>
    </source>
</evidence>
<dbReference type="InterPro" id="IPR039357">
    <property type="entry name" value="SRD5A/TECR"/>
</dbReference>
<feature type="domain" description="Ubiquitin-like" evidence="16">
    <location>
        <begin position="1"/>
        <end position="58"/>
    </location>
</feature>
<comment type="subcellular location">
    <subcellularLocation>
        <location evidence="1">Endoplasmic reticulum membrane</location>
        <topology evidence="1">Multi-pass membrane protein</topology>
    </subcellularLocation>
</comment>
<comment type="pathway">
    <text evidence="2">Lipid metabolism; fatty acid biosynthesis.</text>
</comment>
<keyword evidence="7" id="KW-0256">Endoplasmic reticulum</keyword>
<evidence type="ECO:0000256" key="5">
    <source>
        <dbReference type="ARBA" id="ARBA00022516"/>
    </source>
</evidence>
<feature type="transmembrane region" description="Helical" evidence="15">
    <location>
        <begin position="241"/>
        <end position="261"/>
    </location>
</feature>
<dbReference type="Pfam" id="PF02544">
    <property type="entry name" value="Steroid_dh"/>
    <property type="match status" value="1"/>
</dbReference>
<dbReference type="Pfam" id="PF21696">
    <property type="entry name" value="TECR_N"/>
    <property type="match status" value="1"/>
</dbReference>
<dbReference type="GO" id="GO:0102758">
    <property type="term" value="F:very-long-chain enoyl-CoA reductase activity"/>
    <property type="evidence" value="ECO:0007669"/>
    <property type="project" value="UniProtKB-EC"/>
</dbReference>
<dbReference type="InterPro" id="IPR029071">
    <property type="entry name" value="Ubiquitin-like_domsf"/>
</dbReference>
<keyword evidence="14" id="KW-0275">Fatty acid biosynthesis</keyword>
<dbReference type="CDD" id="cd01801">
    <property type="entry name" value="Ubl_TECR_like"/>
    <property type="match status" value="1"/>
</dbReference>
<proteinExistence type="evidence at transcript level"/>
<evidence type="ECO:0000256" key="2">
    <source>
        <dbReference type="ARBA" id="ARBA00005194"/>
    </source>
</evidence>
<evidence type="ECO:0000256" key="8">
    <source>
        <dbReference type="ARBA" id="ARBA00022832"/>
    </source>
</evidence>
<keyword evidence="9" id="KW-0521">NADP</keyword>
<keyword evidence="5" id="KW-0444">Lipid biosynthesis</keyword>
<keyword evidence="10 15" id="KW-1133">Transmembrane helix</keyword>
<feature type="transmembrane region" description="Helical" evidence="15">
    <location>
        <begin position="213"/>
        <end position="235"/>
    </location>
</feature>
<dbReference type="InterPro" id="IPR000626">
    <property type="entry name" value="Ubiquitin-like_dom"/>
</dbReference>
<evidence type="ECO:0000256" key="6">
    <source>
        <dbReference type="ARBA" id="ARBA00022692"/>
    </source>
</evidence>
<keyword evidence="6 15" id="KW-0812">Transmembrane</keyword>
<dbReference type="PROSITE" id="PS50244">
    <property type="entry name" value="S5A_REDUCTASE"/>
    <property type="match status" value="1"/>
</dbReference>
<keyword evidence="8" id="KW-0276">Fatty acid metabolism</keyword>
<keyword evidence="12" id="KW-0443">Lipid metabolism</keyword>
<feature type="transmembrane region" description="Helical" evidence="15">
    <location>
        <begin position="97"/>
        <end position="118"/>
    </location>
</feature>
<dbReference type="FunFam" id="3.10.20.90:FF:000131">
    <property type="entry name" value="trans-2,3-enoyl-CoA reductase-like"/>
    <property type="match status" value="1"/>
</dbReference>
<evidence type="ECO:0000259" key="16">
    <source>
        <dbReference type="PROSITE" id="PS50053"/>
    </source>
</evidence>
<dbReference type="PROSITE" id="PS50053">
    <property type="entry name" value="UBIQUITIN_2"/>
    <property type="match status" value="1"/>
</dbReference>
<keyword evidence="13 15" id="KW-0472">Membrane</keyword>
<evidence type="ECO:0000256" key="13">
    <source>
        <dbReference type="ARBA" id="ARBA00023136"/>
    </source>
</evidence>
<comment type="similarity">
    <text evidence="3">Belongs to the steroid 5-alpha reductase family.</text>
</comment>
<dbReference type="EMBL" id="LR022881">
    <property type="protein sequence ID" value="SVE92500.1"/>
    <property type="molecule type" value="mRNA"/>
</dbReference>
<evidence type="ECO:0000256" key="15">
    <source>
        <dbReference type="SAM" id="Phobius"/>
    </source>
</evidence>
<dbReference type="PANTHER" id="PTHR10556">
    <property type="entry name" value="3-OXO-5-ALPHA-STEROID 4-DEHYDROGENASE"/>
    <property type="match status" value="1"/>
</dbReference>
<evidence type="ECO:0000256" key="9">
    <source>
        <dbReference type="ARBA" id="ARBA00022857"/>
    </source>
</evidence>
<feature type="transmembrane region" description="Helical" evidence="15">
    <location>
        <begin position="65"/>
        <end position="85"/>
    </location>
</feature>
<dbReference type="InterPro" id="IPR049127">
    <property type="entry name" value="TECR-like_N"/>
</dbReference>
<dbReference type="PANTHER" id="PTHR10556:SF28">
    <property type="entry name" value="VERY-LONG-CHAIN ENOYL-COA REDUCTASE"/>
    <property type="match status" value="1"/>
</dbReference>
<dbReference type="GO" id="GO:0005789">
    <property type="term" value="C:endoplasmic reticulum membrane"/>
    <property type="evidence" value="ECO:0007669"/>
    <property type="project" value="UniProtKB-SubCell"/>
</dbReference>
<feature type="transmembrane region" description="Helical" evidence="15">
    <location>
        <begin position="139"/>
        <end position="158"/>
    </location>
</feature>
<dbReference type="SUPFAM" id="SSF54236">
    <property type="entry name" value="Ubiquitin-like"/>
    <property type="match status" value="1"/>
</dbReference>
<feature type="transmembrane region" description="Helical" evidence="15">
    <location>
        <begin position="170"/>
        <end position="192"/>
    </location>
</feature>
<evidence type="ECO:0000256" key="1">
    <source>
        <dbReference type="ARBA" id="ARBA00004477"/>
    </source>
</evidence>
<sequence>MEVDPNSTIKEIKNQVYKLKPHLYPDRQELRVEPKGKGLDENQSLLAIGLKNQSHIYLKDLGPQVAWKTVFFIEYAGPLFVYAWIYQRPWLFYDNEATTQPTSLVVHMAAFCWVFHYLKRILETFFVHRFSHATMPVRNLFRNCGYYWLFTAYVAYHINHPLYTAPCQIQSYVAFGIWILCELGNFSIHWALRNLRPPGSKERRIPRPTKDPMTLLFNLVSCPNYSYEVGCWVAFTVMTQCLPAGLFAFAGFYQMAVWACGKHYAYKKDFKDYPSFRKAIIPFVL</sequence>
<evidence type="ECO:0000313" key="17">
    <source>
        <dbReference type="EMBL" id="SVE92500.1"/>
    </source>
</evidence>
<dbReference type="GO" id="GO:0042761">
    <property type="term" value="P:very long-chain fatty acid biosynthetic process"/>
    <property type="evidence" value="ECO:0007669"/>
    <property type="project" value="TreeGrafter"/>
</dbReference>
<evidence type="ECO:0000256" key="14">
    <source>
        <dbReference type="ARBA" id="ARBA00023160"/>
    </source>
</evidence>
<evidence type="ECO:0000256" key="12">
    <source>
        <dbReference type="ARBA" id="ARBA00023098"/>
    </source>
</evidence>
<evidence type="ECO:0000256" key="4">
    <source>
        <dbReference type="ARBA" id="ARBA00012530"/>
    </source>
</evidence>
<evidence type="ECO:0000256" key="7">
    <source>
        <dbReference type="ARBA" id="ARBA00022824"/>
    </source>
</evidence>
<dbReference type="InterPro" id="IPR001104">
    <property type="entry name" value="3-oxo-5_a-steroid_4-DH_C"/>
</dbReference>
<gene>
    <name evidence="17" type="primary">EOG090X097L</name>
</gene>